<name>A0AAE3K4I7_9BACT</name>
<evidence type="ECO:0000259" key="4">
    <source>
        <dbReference type="Pfam" id="PF08305"/>
    </source>
</evidence>
<dbReference type="Proteomes" id="UP001139365">
    <property type="component" value="Unassembled WGS sequence"/>
</dbReference>
<feature type="chain" id="PRO_5042177810" evidence="3">
    <location>
        <begin position="23"/>
        <end position="468"/>
    </location>
</feature>
<keyword evidence="2" id="KW-0472">Membrane</keyword>
<feature type="transmembrane region" description="Helical" evidence="2">
    <location>
        <begin position="438"/>
        <end position="459"/>
    </location>
</feature>
<dbReference type="InterPro" id="IPR013222">
    <property type="entry name" value="Glyco_hyd_98_carb-bd"/>
</dbReference>
<keyword evidence="2" id="KW-1133">Transmembrane helix</keyword>
<gene>
    <name evidence="5" type="ORF">MR241_07350</name>
</gene>
<dbReference type="EMBL" id="JALEMU010000120">
    <property type="protein sequence ID" value="MCI5756093.1"/>
    <property type="molecule type" value="Genomic_DNA"/>
</dbReference>
<dbReference type="InterPro" id="IPR008979">
    <property type="entry name" value="Galactose-bd-like_sf"/>
</dbReference>
<proteinExistence type="predicted"/>
<comment type="caution">
    <text evidence="5">The sequence shown here is derived from an EMBL/GenBank/DDBJ whole genome shotgun (WGS) entry which is preliminary data.</text>
</comment>
<keyword evidence="2" id="KW-0812">Transmembrane</keyword>
<feature type="signal peptide" evidence="3">
    <location>
        <begin position="1"/>
        <end position="22"/>
    </location>
</feature>
<dbReference type="AlphaFoldDB" id="A0AAE3K4I7"/>
<sequence length="468" mass="49756">MKKIISLIVSVILTLTFAVPFAAADAPSVKITALNSFSVEFEYTGAGAESWVGVYADGETPGQDTPAIMWKKVTEGDGKGLITLSGAADGRRYGGDYTNLPAGKYSFKLFPDGGYGAVAEVPFEIKKYDFPKDDRYTYLSDLKPASWLMYEASSEDDSPLYTPKYDIQESGFEGNTTINVAGYYYEKGIRLHPGNETTINHLINTYDKYAEIVYDISSLDVNRFYTAAGKDSVGQKGWSMNFEILADGNLIYCSGEIGSRDAAIIDISIPAGTKLLTLRGMSFDGYNDDSFAFADAKVWKEDGAKTITVKSVSLREITVSYTAAAADGKDMVGIFPAGGTDPVATVNLAAGDGEAKINLAELTNGGVAKLDEEKLYTVKFVASDGSVADTKEIFTPKAGADDTEPAVSADDTSKPSESSSAAPDVTSGDKKDGENNTVAIVIIAVAAVIIIAAVAVIALKNKKSDKKA</sequence>
<keyword evidence="3" id="KW-0732">Signal</keyword>
<evidence type="ECO:0000256" key="2">
    <source>
        <dbReference type="SAM" id="Phobius"/>
    </source>
</evidence>
<feature type="region of interest" description="Disordered" evidence="1">
    <location>
        <begin position="395"/>
        <end position="431"/>
    </location>
</feature>
<protein>
    <submittedName>
        <fullName evidence="5">NPCBM/NEW2 domain-containing protein</fullName>
    </submittedName>
</protein>
<evidence type="ECO:0000313" key="5">
    <source>
        <dbReference type="EMBL" id="MCI5756093.1"/>
    </source>
</evidence>
<feature type="domain" description="Glycosyl hydrolase family 98 putative carbohydrate-binding module" evidence="4">
    <location>
        <begin position="160"/>
        <end position="298"/>
    </location>
</feature>
<reference evidence="5 6" key="1">
    <citation type="submission" date="2022-03" db="EMBL/GenBank/DDBJ databases">
        <title>Metagenome-assembled genomes from swine fecal metagenomes.</title>
        <authorList>
            <person name="Holman D.B."/>
            <person name="Kommadath A."/>
        </authorList>
    </citation>
    <scope>NUCLEOTIDE SEQUENCE [LARGE SCALE GENOMIC DNA]</scope>
    <source>
        <strain evidence="5">SUG147</strain>
    </source>
</reference>
<evidence type="ECO:0000256" key="1">
    <source>
        <dbReference type="SAM" id="MobiDB-lite"/>
    </source>
</evidence>
<evidence type="ECO:0000256" key="3">
    <source>
        <dbReference type="SAM" id="SignalP"/>
    </source>
</evidence>
<accession>A0AAE3K4I7</accession>
<organism evidence="5 6">
    <name type="scientific">Candidatus Colimorpha enterica</name>
    <dbReference type="NCBI Taxonomy" id="3083063"/>
    <lineage>
        <taxon>Bacteria</taxon>
        <taxon>Pseudomonadati</taxon>
        <taxon>Bacteroidota</taxon>
        <taxon>Bacteroidia</taxon>
        <taxon>Bacteroidales</taxon>
        <taxon>Candidatus Colimorpha</taxon>
    </lineage>
</organism>
<dbReference type="Pfam" id="PF08305">
    <property type="entry name" value="NPCBM"/>
    <property type="match status" value="1"/>
</dbReference>
<evidence type="ECO:0000313" key="6">
    <source>
        <dbReference type="Proteomes" id="UP001139365"/>
    </source>
</evidence>
<dbReference type="Gene3D" id="2.60.120.1060">
    <property type="entry name" value="NPCBM/NEW2 domain"/>
    <property type="match status" value="1"/>
</dbReference>
<dbReference type="InterPro" id="IPR038637">
    <property type="entry name" value="NPCBM_sf"/>
</dbReference>
<dbReference type="SUPFAM" id="SSF49785">
    <property type="entry name" value="Galactose-binding domain-like"/>
    <property type="match status" value="1"/>
</dbReference>